<evidence type="ECO:0000256" key="3">
    <source>
        <dbReference type="ARBA" id="ARBA00022737"/>
    </source>
</evidence>
<keyword evidence="12" id="KW-1185">Reference proteome</keyword>
<comment type="caution">
    <text evidence="11">The sequence shown here is derived from an EMBL/GenBank/DDBJ whole genome shotgun (WGS) entry which is preliminary data.</text>
</comment>
<feature type="domain" description="C2H2-type" evidence="10">
    <location>
        <begin position="398"/>
        <end position="425"/>
    </location>
</feature>
<comment type="subcellular location">
    <subcellularLocation>
        <location evidence="1">Nucleus</location>
    </subcellularLocation>
</comment>
<dbReference type="Gene3D" id="3.30.160.60">
    <property type="entry name" value="Classic Zinc Finger"/>
    <property type="match status" value="2"/>
</dbReference>
<dbReference type="SUPFAM" id="SSF57667">
    <property type="entry name" value="beta-beta-alpha zinc fingers"/>
    <property type="match status" value="2"/>
</dbReference>
<dbReference type="InterPro" id="IPR036236">
    <property type="entry name" value="Znf_C2H2_sf"/>
</dbReference>
<evidence type="ECO:0000313" key="12">
    <source>
        <dbReference type="Proteomes" id="UP000230750"/>
    </source>
</evidence>
<evidence type="ECO:0000256" key="2">
    <source>
        <dbReference type="ARBA" id="ARBA00022723"/>
    </source>
</evidence>
<dbReference type="GO" id="GO:0008270">
    <property type="term" value="F:zinc ion binding"/>
    <property type="evidence" value="ECO:0007669"/>
    <property type="project" value="UniProtKB-KW"/>
</dbReference>
<accession>A0A2G8KA53</accession>
<feature type="compositionally biased region" description="Basic residues" evidence="9">
    <location>
        <begin position="113"/>
        <end position="131"/>
    </location>
</feature>
<evidence type="ECO:0000313" key="11">
    <source>
        <dbReference type="EMBL" id="PIK44867.1"/>
    </source>
</evidence>
<dbReference type="InterPro" id="IPR050331">
    <property type="entry name" value="Zinc_finger"/>
</dbReference>
<dbReference type="Pfam" id="PF00096">
    <property type="entry name" value="zf-C2H2"/>
    <property type="match status" value="2"/>
</dbReference>
<keyword evidence="4 8" id="KW-0863">Zinc-finger</keyword>
<keyword evidence="7" id="KW-0539">Nucleus</keyword>
<evidence type="ECO:0000256" key="4">
    <source>
        <dbReference type="ARBA" id="ARBA00022771"/>
    </source>
</evidence>
<dbReference type="PROSITE" id="PS50157">
    <property type="entry name" value="ZINC_FINGER_C2H2_2"/>
    <property type="match status" value="2"/>
</dbReference>
<sequence>MLSLYLSSQGAIQVEVKVLRGKKPVLVTWENPAMNVVESLLVTCSCQGLHLEIPSVQAKGRTVYTKRASHLAHALEVADVVTCASVDHLVSLADHLHLSDETREVTSVDGRQPRSKQKKSKLHKTSKRGKVKKRKFSKSSDVLVRTDNSSSLDHAASDIGLDTERKTEADKFEKQEIDALEEEIPRPGSATASGLPDDCRDDNNVVVDADSIQREEVVNNIVVDADSIQREELVNNIVVDADSIQREELVNDIVVDADSIQREELVNNIVVDADSIQREELVNDIVVDADSKQRDELVNNDGANECLEQSNLEAANAGREQTLLSRSSKAKVKVIKNLTDEERKEKFLFWSDNEKKNRYELEHNGTKAYLCEYCGKVLSQGTRKRHLQTHTSDRERNNVCEICGKRFYSREGLRHHGETHDAKRTFNCRYCDMQYKTMYGRTLHERKHFAIHVEKCGKCGEHFKNLDDLKTHAKAIHNGDHVVDVPTAVKPSRRGRHSEVLKEGQPARLPAKYV</sequence>
<dbReference type="OrthoDB" id="7956917at2759"/>
<gene>
    <name evidence="11" type="ORF">BSL78_18252</name>
</gene>
<dbReference type="PANTHER" id="PTHR16515:SF2">
    <property type="entry name" value="PR DOMAIN ZINC FINGER PROTEIN 4"/>
    <property type="match status" value="1"/>
</dbReference>
<keyword evidence="2" id="KW-0479">Metal-binding</keyword>
<feature type="domain" description="C2H2-type" evidence="10">
    <location>
        <begin position="454"/>
        <end position="482"/>
    </location>
</feature>
<evidence type="ECO:0000256" key="6">
    <source>
        <dbReference type="ARBA" id="ARBA00023125"/>
    </source>
</evidence>
<feature type="region of interest" description="Disordered" evidence="9">
    <location>
        <begin position="492"/>
        <end position="514"/>
    </location>
</feature>
<name>A0A2G8KA53_STIJA</name>
<dbReference type="PANTHER" id="PTHR16515">
    <property type="entry name" value="PR DOMAIN ZINC FINGER PROTEIN"/>
    <property type="match status" value="1"/>
</dbReference>
<dbReference type="STRING" id="307972.A0A2G8KA53"/>
<keyword evidence="6" id="KW-0238">DNA-binding</keyword>
<dbReference type="AlphaFoldDB" id="A0A2G8KA53"/>
<feature type="region of interest" description="Disordered" evidence="9">
    <location>
        <begin position="103"/>
        <end position="131"/>
    </location>
</feature>
<evidence type="ECO:0000256" key="9">
    <source>
        <dbReference type="SAM" id="MobiDB-lite"/>
    </source>
</evidence>
<proteinExistence type="predicted"/>
<keyword evidence="5" id="KW-0862">Zinc</keyword>
<organism evidence="11 12">
    <name type="scientific">Stichopus japonicus</name>
    <name type="common">Sea cucumber</name>
    <dbReference type="NCBI Taxonomy" id="307972"/>
    <lineage>
        <taxon>Eukaryota</taxon>
        <taxon>Metazoa</taxon>
        <taxon>Echinodermata</taxon>
        <taxon>Eleutherozoa</taxon>
        <taxon>Echinozoa</taxon>
        <taxon>Holothuroidea</taxon>
        <taxon>Aspidochirotacea</taxon>
        <taxon>Aspidochirotida</taxon>
        <taxon>Stichopodidae</taxon>
        <taxon>Apostichopus</taxon>
    </lineage>
</organism>
<evidence type="ECO:0000256" key="5">
    <source>
        <dbReference type="ARBA" id="ARBA00022833"/>
    </source>
</evidence>
<protein>
    <recommendedName>
        <fullName evidence="10">C2H2-type domain-containing protein</fullName>
    </recommendedName>
</protein>
<dbReference type="GO" id="GO:0005634">
    <property type="term" value="C:nucleus"/>
    <property type="evidence" value="ECO:0007669"/>
    <property type="project" value="TreeGrafter"/>
</dbReference>
<reference evidence="11 12" key="1">
    <citation type="journal article" date="2017" name="PLoS Biol.">
        <title>The sea cucumber genome provides insights into morphological evolution and visceral regeneration.</title>
        <authorList>
            <person name="Zhang X."/>
            <person name="Sun L."/>
            <person name="Yuan J."/>
            <person name="Sun Y."/>
            <person name="Gao Y."/>
            <person name="Zhang L."/>
            <person name="Li S."/>
            <person name="Dai H."/>
            <person name="Hamel J.F."/>
            <person name="Liu C."/>
            <person name="Yu Y."/>
            <person name="Liu S."/>
            <person name="Lin W."/>
            <person name="Guo K."/>
            <person name="Jin S."/>
            <person name="Xu P."/>
            <person name="Storey K.B."/>
            <person name="Huan P."/>
            <person name="Zhang T."/>
            <person name="Zhou Y."/>
            <person name="Zhang J."/>
            <person name="Lin C."/>
            <person name="Li X."/>
            <person name="Xing L."/>
            <person name="Huo D."/>
            <person name="Sun M."/>
            <person name="Wang L."/>
            <person name="Mercier A."/>
            <person name="Li F."/>
            <person name="Yang H."/>
            <person name="Xiang J."/>
        </authorList>
    </citation>
    <scope>NUCLEOTIDE SEQUENCE [LARGE SCALE GENOMIC DNA]</scope>
    <source>
        <strain evidence="11">Shaxun</strain>
        <tissue evidence="11">Muscle</tissue>
    </source>
</reference>
<evidence type="ECO:0000259" key="10">
    <source>
        <dbReference type="PROSITE" id="PS50157"/>
    </source>
</evidence>
<dbReference type="SMART" id="SM00355">
    <property type="entry name" value="ZnF_C2H2"/>
    <property type="match status" value="4"/>
</dbReference>
<dbReference type="InterPro" id="IPR013087">
    <property type="entry name" value="Znf_C2H2_type"/>
</dbReference>
<dbReference type="GO" id="GO:0010468">
    <property type="term" value="P:regulation of gene expression"/>
    <property type="evidence" value="ECO:0007669"/>
    <property type="project" value="TreeGrafter"/>
</dbReference>
<evidence type="ECO:0000256" key="7">
    <source>
        <dbReference type="ARBA" id="ARBA00023242"/>
    </source>
</evidence>
<dbReference type="Proteomes" id="UP000230750">
    <property type="component" value="Unassembled WGS sequence"/>
</dbReference>
<feature type="region of interest" description="Disordered" evidence="9">
    <location>
        <begin position="147"/>
        <end position="168"/>
    </location>
</feature>
<evidence type="ECO:0000256" key="1">
    <source>
        <dbReference type="ARBA" id="ARBA00004123"/>
    </source>
</evidence>
<dbReference type="EMBL" id="MRZV01000747">
    <property type="protein sequence ID" value="PIK44867.1"/>
    <property type="molecule type" value="Genomic_DNA"/>
</dbReference>
<evidence type="ECO:0000256" key="8">
    <source>
        <dbReference type="PROSITE-ProRule" id="PRU00042"/>
    </source>
</evidence>
<dbReference type="PROSITE" id="PS00028">
    <property type="entry name" value="ZINC_FINGER_C2H2_1"/>
    <property type="match status" value="2"/>
</dbReference>
<keyword evidence="3" id="KW-0677">Repeat</keyword>